<keyword evidence="3" id="KW-1185">Reference proteome</keyword>
<dbReference type="AlphaFoldDB" id="A0A9X2AM41"/>
<name>A0A9X2AM41_9BURK</name>
<sequence length="719" mass="79113">MKVSLKRRFGVADDPGALRPSLQDCLEAVLLQADSLIDSVLDSLAVPIERARKAAERGERPAPDLAALRQLVSQRAAVRQSFSAHLRQAIYGGGGVEAQARGLVRFEDLQLFEEAQLDESIELARAMQEVAASVDEVLPALDALMSTLLGWITVQPQINPLRPELFVRALRECIAEQVDDAQGRSAAIVPAAGRMGVSLRLLYRDLSDWLRSHGVEPASQGAPVITSGKAAAEPSSVARTLLTLDRLRRLLSGELDDAPGLAGRSPQDFMHTVPASVEALQDMKQVEAMVQRLSKRPREPGGAAGPNGRRRPPLDGKQLGKQVGEEVARMMLDKLMEDERLLPSVRDLLQALEPVLLHLTKADARFFSDRQHPARRFLDRVTHRSLAYATERDEGFRRFLQSMEDAVVSISEQPEGQASVTFAHALQQLEAQWARQDKAQHQRQEEAARALMHAEQRNLLAQRLAGEFRERTHDKEVPAFVVDFLCGPWAQVVAESQLSCTDGRNDPEGFMALVEELLWSVQPRLVRRQRSRLVGLIPALLAGLRQGLQRIGYPAERITPLFDQLIALHEALLQEDAPAASAQPAPVPEEAVWLAEREASESGYLAADSVMPVEPPAVAPEAADEIAPAPAAAGELSIGAWIELMLEGQWVRAQLSWASPHRTLFMFISRGGLAHSMSRRTMERLRAQGLMRVVADEHVVDHALDAVAQAALRNTLDKT</sequence>
<dbReference type="EMBL" id="JALGBI010000001">
    <property type="protein sequence ID" value="MCJ0762335.1"/>
    <property type="molecule type" value="Genomic_DNA"/>
</dbReference>
<comment type="caution">
    <text evidence="2">The sequence shown here is derived from an EMBL/GenBank/DDBJ whole genome shotgun (WGS) entry which is preliminary data.</text>
</comment>
<proteinExistence type="predicted"/>
<dbReference type="Pfam" id="PF07793">
    <property type="entry name" value="DUF1631"/>
    <property type="match status" value="1"/>
</dbReference>
<evidence type="ECO:0000313" key="2">
    <source>
        <dbReference type="EMBL" id="MCJ0762335.1"/>
    </source>
</evidence>
<reference evidence="2" key="1">
    <citation type="submission" date="2022-03" db="EMBL/GenBank/DDBJ databases">
        <authorList>
            <person name="Woo C.Y."/>
        </authorList>
    </citation>
    <scope>NUCLEOTIDE SEQUENCE</scope>
    <source>
        <strain evidence="2">CYS-02</strain>
    </source>
</reference>
<gene>
    <name evidence="2" type="ORF">MMF98_03845</name>
</gene>
<protein>
    <submittedName>
        <fullName evidence="2">DUF1631 domain-containing protein</fullName>
    </submittedName>
</protein>
<dbReference type="InterPro" id="IPR012434">
    <property type="entry name" value="DUF1631"/>
</dbReference>
<accession>A0A9X2AM41</accession>
<dbReference type="Proteomes" id="UP001139447">
    <property type="component" value="Unassembled WGS sequence"/>
</dbReference>
<evidence type="ECO:0000313" key="3">
    <source>
        <dbReference type="Proteomes" id="UP001139447"/>
    </source>
</evidence>
<evidence type="ECO:0000256" key="1">
    <source>
        <dbReference type="SAM" id="MobiDB-lite"/>
    </source>
</evidence>
<dbReference type="RefSeq" id="WP_243304492.1">
    <property type="nucleotide sequence ID" value="NZ_JALGBI010000001.1"/>
</dbReference>
<feature type="region of interest" description="Disordered" evidence="1">
    <location>
        <begin position="294"/>
        <end position="319"/>
    </location>
</feature>
<organism evidence="2 3">
    <name type="scientific">Variovorax terrae</name>
    <dbReference type="NCBI Taxonomy" id="2923278"/>
    <lineage>
        <taxon>Bacteria</taxon>
        <taxon>Pseudomonadati</taxon>
        <taxon>Pseudomonadota</taxon>
        <taxon>Betaproteobacteria</taxon>
        <taxon>Burkholderiales</taxon>
        <taxon>Comamonadaceae</taxon>
        <taxon>Variovorax</taxon>
    </lineage>
</organism>